<dbReference type="NCBIfam" id="TIGR01536">
    <property type="entry name" value="asn_synth_AEB"/>
    <property type="match status" value="1"/>
</dbReference>
<dbReference type="PANTHER" id="PTHR43284">
    <property type="entry name" value="ASPARAGINE SYNTHETASE (GLUTAMINE-HYDROLYZING)"/>
    <property type="match status" value="1"/>
</dbReference>
<dbReference type="InterPro" id="IPR006426">
    <property type="entry name" value="Asn_synth_AEB"/>
</dbReference>
<evidence type="ECO:0000313" key="13">
    <source>
        <dbReference type="Proteomes" id="UP000562254"/>
    </source>
</evidence>
<dbReference type="Pfam" id="PF13537">
    <property type="entry name" value="GATase_7"/>
    <property type="match status" value="1"/>
</dbReference>
<dbReference type="SUPFAM" id="SSF52402">
    <property type="entry name" value="Adenine nucleotide alpha hydrolases-like"/>
    <property type="match status" value="1"/>
</dbReference>
<comment type="catalytic activity">
    <reaction evidence="7">
        <text>L-aspartate + L-glutamine + ATP + H2O = L-asparagine + L-glutamate + AMP + diphosphate + H(+)</text>
        <dbReference type="Rhea" id="RHEA:12228"/>
        <dbReference type="ChEBI" id="CHEBI:15377"/>
        <dbReference type="ChEBI" id="CHEBI:15378"/>
        <dbReference type="ChEBI" id="CHEBI:29985"/>
        <dbReference type="ChEBI" id="CHEBI:29991"/>
        <dbReference type="ChEBI" id="CHEBI:30616"/>
        <dbReference type="ChEBI" id="CHEBI:33019"/>
        <dbReference type="ChEBI" id="CHEBI:58048"/>
        <dbReference type="ChEBI" id="CHEBI:58359"/>
        <dbReference type="ChEBI" id="CHEBI:456215"/>
        <dbReference type="EC" id="6.3.5.4"/>
    </reaction>
</comment>
<evidence type="ECO:0000256" key="10">
    <source>
        <dbReference type="PIRSR" id="PIRSR001589-3"/>
    </source>
</evidence>
<comment type="caution">
    <text evidence="12">The sequence shown here is derived from an EMBL/GenBank/DDBJ whole genome shotgun (WGS) entry which is preliminary data.</text>
</comment>
<evidence type="ECO:0000256" key="4">
    <source>
        <dbReference type="ARBA" id="ARBA00022741"/>
    </source>
</evidence>
<feature type="binding site" evidence="9">
    <location>
        <position position="294"/>
    </location>
    <ligand>
        <name>ATP</name>
        <dbReference type="ChEBI" id="CHEBI:30616"/>
    </ligand>
</feature>
<protein>
    <recommendedName>
        <fullName evidence="3">asparagine synthase (glutamine-hydrolyzing)</fullName>
        <ecNumber evidence="3">6.3.5.4</ecNumber>
    </recommendedName>
</protein>
<dbReference type="GO" id="GO:0005829">
    <property type="term" value="C:cytosol"/>
    <property type="evidence" value="ECO:0007669"/>
    <property type="project" value="TreeGrafter"/>
</dbReference>
<dbReference type="CDD" id="cd01991">
    <property type="entry name" value="Asn_synthase_B_C"/>
    <property type="match status" value="1"/>
</dbReference>
<dbReference type="PROSITE" id="PS51278">
    <property type="entry name" value="GATASE_TYPE_2"/>
    <property type="match status" value="1"/>
</dbReference>
<dbReference type="GO" id="GO:0006529">
    <property type="term" value="P:asparagine biosynthetic process"/>
    <property type="evidence" value="ECO:0007669"/>
    <property type="project" value="UniProtKB-KW"/>
</dbReference>
<feature type="site" description="Important for beta-aspartyl-AMP intermediate formation" evidence="10">
    <location>
        <position position="366"/>
    </location>
</feature>
<dbReference type="InterPro" id="IPR001962">
    <property type="entry name" value="Asn_synthase"/>
</dbReference>
<feature type="binding site" evidence="9">
    <location>
        <position position="100"/>
    </location>
    <ligand>
        <name>L-glutamine</name>
        <dbReference type="ChEBI" id="CHEBI:58359"/>
    </ligand>
</feature>
<dbReference type="SUPFAM" id="SSF56235">
    <property type="entry name" value="N-terminal nucleophile aminohydrolases (Ntn hydrolases)"/>
    <property type="match status" value="1"/>
</dbReference>
<keyword evidence="5 9" id="KW-0067">ATP-binding</keyword>
<name>A0A840YB54_9PROT</name>
<keyword evidence="6 8" id="KW-0315">Glutamine amidotransferase</keyword>
<dbReference type="GO" id="GO:0005524">
    <property type="term" value="F:ATP binding"/>
    <property type="evidence" value="ECO:0007669"/>
    <property type="project" value="UniProtKB-KW"/>
</dbReference>
<dbReference type="InterPro" id="IPR051786">
    <property type="entry name" value="ASN_synthetase/amidase"/>
</dbReference>
<dbReference type="InterPro" id="IPR029055">
    <property type="entry name" value="Ntn_hydrolases_N"/>
</dbReference>
<dbReference type="PANTHER" id="PTHR43284:SF1">
    <property type="entry name" value="ASPARAGINE SYNTHETASE"/>
    <property type="match status" value="1"/>
</dbReference>
<dbReference type="Gene3D" id="3.60.20.10">
    <property type="entry name" value="Glutamine Phosphoribosylpyrophosphate, subunit 1, domain 1"/>
    <property type="match status" value="1"/>
</dbReference>
<accession>A0A840YB54</accession>
<keyword evidence="13" id="KW-1185">Reference proteome</keyword>
<dbReference type="AlphaFoldDB" id="A0A840YB54"/>
<dbReference type="Pfam" id="PF00733">
    <property type="entry name" value="Asn_synthase"/>
    <property type="match status" value="1"/>
</dbReference>
<proteinExistence type="inferred from homology"/>
<organism evidence="12 13">
    <name type="scientific">Neoroseomonas alkaliterrae</name>
    <dbReference type="NCBI Taxonomy" id="1452450"/>
    <lineage>
        <taxon>Bacteria</taxon>
        <taxon>Pseudomonadati</taxon>
        <taxon>Pseudomonadota</taxon>
        <taxon>Alphaproteobacteria</taxon>
        <taxon>Acetobacterales</taxon>
        <taxon>Acetobacteraceae</taxon>
        <taxon>Neoroseomonas</taxon>
    </lineage>
</organism>
<dbReference type="Proteomes" id="UP000562254">
    <property type="component" value="Unassembled WGS sequence"/>
</dbReference>
<keyword evidence="8" id="KW-0028">Amino-acid biosynthesis</keyword>
<evidence type="ECO:0000313" key="12">
    <source>
        <dbReference type="EMBL" id="MBB5691203.1"/>
    </source>
</evidence>
<comment type="similarity">
    <text evidence="2">Belongs to the asparagine synthetase family.</text>
</comment>
<feature type="domain" description="Glutamine amidotransferase type-2" evidence="11">
    <location>
        <begin position="2"/>
        <end position="214"/>
    </location>
</feature>
<evidence type="ECO:0000256" key="5">
    <source>
        <dbReference type="ARBA" id="ARBA00022840"/>
    </source>
</evidence>
<dbReference type="Gene3D" id="3.40.50.620">
    <property type="entry name" value="HUPs"/>
    <property type="match status" value="1"/>
</dbReference>
<dbReference type="InterPro" id="IPR017932">
    <property type="entry name" value="GATase_2_dom"/>
</dbReference>
<evidence type="ECO:0000256" key="8">
    <source>
        <dbReference type="PIRSR" id="PIRSR001589-1"/>
    </source>
</evidence>
<dbReference type="RefSeq" id="WP_184486591.1">
    <property type="nucleotide sequence ID" value="NZ_JAAEDJ010000072.1"/>
</dbReference>
<reference evidence="12 13" key="1">
    <citation type="submission" date="2020-08" db="EMBL/GenBank/DDBJ databases">
        <title>Genomic Encyclopedia of Type Strains, Phase IV (KMG-IV): sequencing the most valuable type-strain genomes for metagenomic binning, comparative biology and taxonomic classification.</title>
        <authorList>
            <person name="Goeker M."/>
        </authorList>
    </citation>
    <scope>NUCLEOTIDE SEQUENCE [LARGE SCALE GENOMIC DNA]</scope>
    <source>
        <strain evidence="12 13">DSM 25895</strain>
    </source>
</reference>
<dbReference type="GO" id="GO:0004066">
    <property type="term" value="F:asparagine synthase (glutamine-hydrolyzing) activity"/>
    <property type="evidence" value="ECO:0007669"/>
    <property type="project" value="UniProtKB-EC"/>
</dbReference>
<evidence type="ECO:0000256" key="9">
    <source>
        <dbReference type="PIRSR" id="PIRSR001589-2"/>
    </source>
</evidence>
<dbReference type="EMBL" id="JACIJE010000010">
    <property type="protein sequence ID" value="MBB5691203.1"/>
    <property type="molecule type" value="Genomic_DNA"/>
</dbReference>
<evidence type="ECO:0000256" key="2">
    <source>
        <dbReference type="ARBA" id="ARBA00005752"/>
    </source>
</evidence>
<keyword evidence="12" id="KW-0436">Ligase</keyword>
<dbReference type="InterPro" id="IPR014729">
    <property type="entry name" value="Rossmann-like_a/b/a_fold"/>
</dbReference>
<evidence type="ECO:0000256" key="1">
    <source>
        <dbReference type="ARBA" id="ARBA00005187"/>
    </source>
</evidence>
<keyword evidence="4 9" id="KW-0547">Nucleotide-binding</keyword>
<dbReference type="InterPro" id="IPR033738">
    <property type="entry name" value="AsnB_N"/>
</dbReference>
<dbReference type="CDD" id="cd00712">
    <property type="entry name" value="AsnB"/>
    <property type="match status" value="1"/>
</dbReference>
<feature type="active site" description="For GATase activity" evidence="8">
    <location>
        <position position="2"/>
    </location>
</feature>
<feature type="binding site" evidence="9">
    <location>
        <begin position="364"/>
        <end position="365"/>
    </location>
    <ligand>
        <name>ATP</name>
        <dbReference type="ChEBI" id="CHEBI:30616"/>
    </ligand>
</feature>
<comment type="pathway">
    <text evidence="1">Amino-acid biosynthesis; L-asparagine biosynthesis; L-asparagine from L-aspartate (L-Gln route): step 1/1.</text>
</comment>
<dbReference type="EC" id="6.3.5.4" evidence="3"/>
<evidence type="ECO:0000256" key="6">
    <source>
        <dbReference type="ARBA" id="ARBA00022962"/>
    </source>
</evidence>
<dbReference type="PIRSF" id="PIRSF001589">
    <property type="entry name" value="Asn_synthetase_glu-h"/>
    <property type="match status" value="1"/>
</dbReference>
<keyword evidence="8" id="KW-0061">Asparagine biosynthesis</keyword>
<evidence type="ECO:0000256" key="7">
    <source>
        <dbReference type="ARBA" id="ARBA00048741"/>
    </source>
</evidence>
<evidence type="ECO:0000256" key="3">
    <source>
        <dbReference type="ARBA" id="ARBA00012737"/>
    </source>
</evidence>
<gene>
    <name evidence="12" type="ORF">FHS88_003355</name>
</gene>
<sequence>MCGIGGLFHPVSPGIPPEARLRAMAAAMAHRGPDGTGLHAEPHLGFCHLRLAIVDVAGGAQPMFTEDSTICVVFNGEIYNHERLRAELAAQGARFRTRSDTEVLLEGWRRWGTGLTARLQGMFAFALWDGARGELFLARDRLGEKPLHYTWLPDGSFAFASEIGGLTALPETPRGLDAAALDDFLALGYIPDPATIHAAIRRLPAAHQMLLRRGETVRPQPLPYWAPPTHLADAPADAPAELRRLLDAAVRDQLMSDVPLGAFLSGGLDSASVVALAAAARAEAGGPPLDAFTIGFAGADERPMAAEVAARVGAAHHTEEGTTDYIAAARDIAAIFGEPFGDHSAVPTLAVCRLARRHVTVALSGDGGDEVFAGYRRHRFHSLVEAVRAHIPARLRRGVIGRLAAIYPRLERAPRWLRARTTLTEISLDSALGYYATACKMDAARRRALYTPAFRASVEGHDPAARFVAAIGRCDPDQPLLAAQYADLHTYLPGDILVKTDRSAMAVSLELRAPMLDHRVVAFGLGLPAREKLRQGVGKHVLRRAMAGRLPEALLWGRKQGFADDLAAGFRARAAEIAARLSGPAMLDAGLFDRAALGALVAEHAAGRANNAQILWQLLVLEGWLARQGGLREGCRLAAA</sequence>
<evidence type="ECO:0000259" key="11">
    <source>
        <dbReference type="PROSITE" id="PS51278"/>
    </source>
</evidence>